<keyword evidence="2" id="KW-0472">Membrane</keyword>
<evidence type="ECO:0000256" key="1">
    <source>
        <dbReference type="SAM" id="MobiDB-lite"/>
    </source>
</evidence>
<keyword evidence="2" id="KW-1133">Transmembrane helix</keyword>
<protein>
    <submittedName>
        <fullName evidence="3">Uncharacterized protein</fullName>
    </submittedName>
</protein>
<feature type="transmembrane region" description="Helical" evidence="2">
    <location>
        <begin position="12"/>
        <end position="29"/>
    </location>
</feature>
<feature type="region of interest" description="Disordered" evidence="1">
    <location>
        <begin position="52"/>
        <end position="77"/>
    </location>
</feature>
<accession>A0A7S1B7R9</accession>
<keyword evidence="2" id="KW-0812">Transmembrane</keyword>
<organism evidence="3">
    <name type="scientific">Corethron hystrix</name>
    <dbReference type="NCBI Taxonomy" id="216773"/>
    <lineage>
        <taxon>Eukaryota</taxon>
        <taxon>Sar</taxon>
        <taxon>Stramenopiles</taxon>
        <taxon>Ochrophyta</taxon>
        <taxon>Bacillariophyta</taxon>
        <taxon>Coscinodiscophyceae</taxon>
        <taxon>Corethrophycidae</taxon>
        <taxon>Corethrales</taxon>
        <taxon>Corethraceae</taxon>
        <taxon>Corethron</taxon>
    </lineage>
</organism>
<proteinExistence type="predicted"/>
<name>A0A7S1B7R9_9STRA</name>
<feature type="compositionally biased region" description="Polar residues" evidence="1">
    <location>
        <begin position="52"/>
        <end position="64"/>
    </location>
</feature>
<gene>
    <name evidence="3" type="ORF">CHYS00102_LOCUS3986</name>
</gene>
<sequence length="477" mass="54664">MKTAATHLPHRHLMVWSVIFFPLQSYAFLVQKNLSHGSNIINISRPSQWSSLFSDPTNENQDSSPKVPDEDDSRPPDIRMFLNQRSIQSFMFLLTQTRDPHTIKWLDDFTRPTTGPFGEGTKGYDEAAGLARSEENDETLPSTTVSSQASAQNDKKLSSRLLYYHGTSGMNVTVFPTWDAYFRQLLEAPGKEITIDSGRGEYVIDIEPARICSRILSVRNQISKEWEKDLLAVLQMKKSIMHSYREREARRNLEAQAELESRRVEKKEKEGDKDIEGLKEERKGTVKGESKWVRVAPLMSSATTPGFDRQPLFFLESDPYDDSGLVASPLRKSSFDLLLLLATREALRRILDHKKVNWEVRSDNENSAAKSAVLNASQISFLKQFYEERREKYFLGRYRRYGLADDFVEELMTHPPRMTTMIRRKEKIPVLLDPAAIAEAVLDKRGEVATEWAKEASLFPGEHAEIQKLQLNRMMGL</sequence>
<feature type="compositionally biased region" description="Polar residues" evidence="1">
    <location>
        <begin position="139"/>
        <end position="152"/>
    </location>
</feature>
<evidence type="ECO:0000313" key="3">
    <source>
        <dbReference type="EMBL" id="CAD8876808.1"/>
    </source>
</evidence>
<dbReference type="EMBL" id="HBFR01005625">
    <property type="protein sequence ID" value="CAD8876808.1"/>
    <property type="molecule type" value="Transcribed_RNA"/>
</dbReference>
<feature type="region of interest" description="Disordered" evidence="1">
    <location>
        <begin position="114"/>
        <end position="152"/>
    </location>
</feature>
<feature type="region of interest" description="Disordered" evidence="1">
    <location>
        <begin position="257"/>
        <end position="281"/>
    </location>
</feature>
<evidence type="ECO:0000256" key="2">
    <source>
        <dbReference type="SAM" id="Phobius"/>
    </source>
</evidence>
<reference evidence="3" key="1">
    <citation type="submission" date="2021-01" db="EMBL/GenBank/DDBJ databases">
        <authorList>
            <person name="Corre E."/>
            <person name="Pelletier E."/>
            <person name="Niang G."/>
            <person name="Scheremetjew M."/>
            <person name="Finn R."/>
            <person name="Kale V."/>
            <person name="Holt S."/>
            <person name="Cochrane G."/>
            <person name="Meng A."/>
            <person name="Brown T."/>
            <person name="Cohen L."/>
        </authorList>
    </citation>
    <scope>NUCLEOTIDE SEQUENCE</scope>
    <source>
        <strain evidence="3">308</strain>
    </source>
</reference>
<dbReference type="AlphaFoldDB" id="A0A7S1B7R9"/>